<dbReference type="Pfam" id="PF04055">
    <property type="entry name" value="Radical_SAM"/>
    <property type="match status" value="1"/>
</dbReference>
<keyword evidence="5" id="KW-0411">Iron-sulfur</keyword>
<dbReference type="EMBL" id="CP116967">
    <property type="protein sequence ID" value="WNM59702.1"/>
    <property type="molecule type" value="Genomic_DNA"/>
</dbReference>
<evidence type="ECO:0000259" key="6">
    <source>
        <dbReference type="PROSITE" id="PS51918"/>
    </source>
</evidence>
<dbReference type="RefSeq" id="WP_312646513.1">
    <property type="nucleotide sequence ID" value="NZ_CP116967.1"/>
</dbReference>
<dbReference type="CDD" id="cd01335">
    <property type="entry name" value="Radical_SAM"/>
    <property type="match status" value="1"/>
</dbReference>
<name>A0AA96GEH4_9BACT</name>
<dbReference type="InterPro" id="IPR007197">
    <property type="entry name" value="rSAM"/>
</dbReference>
<evidence type="ECO:0000313" key="7">
    <source>
        <dbReference type="EMBL" id="WNM59702.1"/>
    </source>
</evidence>
<dbReference type="InterPro" id="IPR013785">
    <property type="entry name" value="Aldolase_TIM"/>
</dbReference>
<dbReference type="Proteomes" id="UP001302719">
    <property type="component" value="Chromosome"/>
</dbReference>
<dbReference type="GO" id="GO:0046872">
    <property type="term" value="F:metal ion binding"/>
    <property type="evidence" value="ECO:0007669"/>
    <property type="project" value="UniProtKB-KW"/>
</dbReference>
<dbReference type="InterPro" id="IPR058240">
    <property type="entry name" value="rSAM_sf"/>
</dbReference>
<evidence type="ECO:0000256" key="1">
    <source>
        <dbReference type="ARBA" id="ARBA00001966"/>
    </source>
</evidence>
<evidence type="ECO:0000256" key="5">
    <source>
        <dbReference type="ARBA" id="ARBA00023014"/>
    </source>
</evidence>
<keyword evidence="3" id="KW-0479">Metal-binding</keyword>
<protein>
    <submittedName>
        <fullName evidence="7">Radical SAM protein</fullName>
    </submittedName>
</protein>
<dbReference type="KEGG" id="nall:PP769_08085"/>
<accession>A0AA96GEH4</accession>
<dbReference type="SFLD" id="SFLDS00029">
    <property type="entry name" value="Radical_SAM"/>
    <property type="match status" value="1"/>
</dbReference>
<evidence type="ECO:0000256" key="3">
    <source>
        <dbReference type="ARBA" id="ARBA00022723"/>
    </source>
</evidence>
<dbReference type="InterPro" id="IPR050377">
    <property type="entry name" value="Radical_SAM_PqqE_MftC-like"/>
</dbReference>
<keyword evidence="4" id="KW-0408">Iron</keyword>
<gene>
    <name evidence="7" type="ORF">PP769_08085</name>
</gene>
<dbReference type="PROSITE" id="PS51918">
    <property type="entry name" value="RADICAL_SAM"/>
    <property type="match status" value="1"/>
</dbReference>
<organism evidence="7 8">
    <name type="scientific">Candidatus Nitrospira allomarina</name>
    <dbReference type="NCBI Taxonomy" id="3020900"/>
    <lineage>
        <taxon>Bacteria</taxon>
        <taxon>Pseudomonadati</taxon>
        <taxon>Nitrospirota</taxon>
        <taxon>Nitrospiria</taxon>
        <taxon>Nitrospirales</taxon>
        <taxon>Nitrospiraceae</taxon>
        <taxon>Nitrospira</taxon>
    </lineage>
</organism>
<evidence type="ECO:0000256" key="4">
    <source>
        <dbReference type="ARBA" id="ARBA00023004"/>
    </source>
</evidence>
<dbReference type="GO" id="GO:0003824">
    <property type="term" value="F:catalytic activity"/>
    <property type="evidence" value="ECO:0007669"/>
    <property type="project" value="InterPro"/>
</dbReference>
<dbReference type="PANTHER" id="PTHR11228:SF7">
    <property type="entry name" value="PQQA PEPTIDE CYCLASE"/>
    <property type="match status" value="1"/>
</dbReference>
<evidence type="ECO:0000313" key="8">
    <source>
        <dbReference type="Proteomes" id="UP001302719"/>
    </source>
</evidence>
<feature type="domain" description="Radical SAM core" evidence="6">
    <location>
        <begin position="3"/>
        <end position="224"/>
    </location>
</feature>
<dbReference type="SUPFAM" id="SSF102114">
    <property type="entry name" value="Radical SAM enzymes"/>
    <property type="match status" value="1"/>
</dbReference>
<dbReference type="SFLD" id="SFLDG01067">
    <property type="entry name" value="SPASM/twitch_domain_containing"/>
    <property type="match status" value="1"/>
</dbReference>
<proteinExistence type="predicted"/>
<dbReference type="Gene3D" id="3.20.20.70">
    <property type="entry name" value="Aldolase class I"/>
    <property type="match status" value="1"/>
</dbReference>
<comment type="cofactor">
    <cofactor evidence="1">
        <name>[4Fe-4S] cluster</name>
        <dbReference type="ChEBI" id="CHEBI:49883"/>
    </cofactor>
</comment>
<dbReference type="AlphaFoldDB" id="A0AA96GEH4"/>
<keyword evidence="2" id="KW-0949">S-adenosyl-L-methionine</keyword>
<reference evidence="7 8" key="1">
    <citation type="submission" date="2023-01" db="EMBL/GenBank/DDBJ databases">
        <title>Cultivation and genomic characterization of new, ubiquitous marine nitrite-oxidizing bacteria from the Nitrospirales.</title>
        <authorList>
            <person name="Mueller A.J."/>
            <person name="Daebeler A."/>
            <person name="Herbold C.W."/>
            <person name="Kirkegaard R.H."/>
            <person name="Daims H."/>
        </authorList>
    </citation>
    <scope>NUCLEOTIDE SEQUENCE [LARGE SCALE GENOMIC DNA]</scope>
    <source>
        <strain evidence="7 8">VA</strain>
    </source>
</reference>
<evidence type="ECO:0000256" key="2">
    <source>
        <dbReference type="ARBA" id="ARBA00022691"/>
    </source>
</evidence>
<dbReference type="PANTHER" id="PTHR11228">
    <property type="entry name" value="RADICAL SAM DOMAIN PROTEIN"/>
    <property type="match status" value="1"/>
</dbReference>
<keyword evidence="8" id="KW-1185">Reference proteome</keyword>
<dbReference type="GO" id="GO:0051536">
    <property type="term" value="F:iron-sulfur cluster binding"/>
    <property type="evidence" value="ECO:0007669"/>
    <property type="project" value="UniProtKB-KW"/>
</dbReference>
<sequence>MQGPAGKYPALQVHPGRRCNLQCLHCYSDSGPDVSEQVDIDTLRTVVVDAATLGYVVMSVSGGEPLLYSALGELLRVSHEAGLATTVTTNGMLLDQRHLDILQADCDLIAISLDGVAESHNLMRNSPRAFDDMCAKLEGLRASGIRFGFIFTLTFHNVHELEWVAEFAVEQGAKLLQLHPLEPVGRAVYTLDGSLPDAEENAAAVVEAVRIREQYKDVIDVQIDLATIPALLEHPTRVFVREAEVCGEQTVADIIAPLVIESSGEVSPLQYGFPRAWSWGNIRNARLPELAASWLSRDYAAFLTLCKLVYEQAVTNEDEPVLNWYQHIQAAASRFSPWQIRDIMSQSGDTGACDRLRTMASDPVGHVPH</sequence>